<accession>A0A8H7PKZ8</accession>
<dbReference type="GO" id="GO:0005737">
    <property type="term" value="C:cytoplasm"/>
    <property type="evidence" value="ECO:0007669"/>
    <property type="project" value="UniProtKB-SubCell"/>
</dbReference>
<proteinExistence type="inferred from homology"/>
<feature type="region of interest" description="Disordered" evidence="8">
    <location>
        <begin position="667"/>
        <end position="687"/>
    </location>
</feature>
<keyword evidence="3 7" id="KW-0853">WD repeat</keyword>
<feature type="repeat" description="WD" evidence="7">
    <location>
        <begin position="357"/>
        <end position="391"/>
    </location>
</feature>
<evidence type="ECO:0000313" key="9">
    <source>
        <dbReference type="EMBL" id="KAG2175967.1"/>
    </source>
</evidence>
<comment type="caution">
    <text evidence="9">The sequence shown here is derived from an EMBL/GenBank/DDBJ whole genome shotgun (WGS) entry which is preliminary data.</text>
</comment>
<dbReference type="PANTHER" id="PTHR14344">
    <property type="entry name" value="WD REPEAT PROTEIN"/>
    <property type="match status" value="1"/>
</dbReference>
<dbReference type="PANTHER" id="PTHR14344:SF3">
    <property type="entry name" value="WD REPEAT-CONTAINING PROTEIN 6"/>
    <property type="match status" value="1"/>
</dbReference>
<evidence type="ECO:0000256" key="2">
    <source>
        <dbReference type="ARBA" id="ARBA00022490"/>
    </source>
</evidence>
<dbReference type="InterPro" id="IPR015943">
    <property type="entry name" value="WD40/YVTN_repeat-like_dom_sf"/>
</dbReference>
<keyword evidence="10" id="KW-1185">Reference proteome</keyword>
<evidence type="ECO:0000256" key="1">
    <source>
        <dbReference type="ARBA" id="ARBA00004496"/>
    </source>
</evidence>
<dbReference type="InterPro" id="IPR051973">
    <property type="entry name" value="tRNA_Anticodon_Mtase-Reg"/>
</dbReference>
<dbReference type="EMBL" id="JAEPRA010000014">
    <property type="protein sequence ID" value="KAG2175967.1"/>
    <property type="molecule type" value="Genomic_DNA"/>
</dbReference>
<dbReference type="AlphaFoldDB" id="A0A8H7PKZ8"/>
<dbReference type="PROSITE" id="PS50294">
    <property type="entry name" value="WD_REPEATS_REGION"/>
    <property type="match status" value="1"/>
</dbReference>
<dbReference type="SUPFAM" id="SSF50978">
    <property type="entry name" value="WD40 repeat-like"/>
    <property type="match status" value="2"/>
</dbReference>
<evidence type="ECO:0000256" key="6">
    <source>
        <dbReference type="ARBA" id="ARBA00038255"/>
    </source>
</evidence>
<comment type="subcellular location">
    <subcellularLocation>
        <location evidence="1">Cytoplasm</location>
    </subcellularLocation>
</comment>
<evidence type="ECO:0000256" key="8">
    <source>
        <dbReference type="SAM" id="MobiDB-lite"/>
    </source>
</evidence>
<dbReference type="PROSITE" id="PS00678">
    <property type="entry name" value="WD_REPEATS_1"/>
    <property type="match status" value="1"/>
</dbReference>
<evidence type="ECO:0000256" key="3">
    <source>
        <dbReference type="ARBA" id="ARBA00022574"/>
    </source>
</evidence>
<evidence type="ECO:0000256" key="4">
    <source>
        <dbReference type="ARBA" id="ARBA00022694"/>
    </source>
</evidence>
<sequence length="1225" mass="137513">MNKKQSRSSHKPLNSVPKISKLGFNCVKLAFTMKLEKDVFAGLVTSMAYLTDSILLVGQGPWLKAFDVRNGELLAKSLVLPANRIHRLVLGKNKSDTFVKPRDVNEEENNAQRRRILAYGAKTLAVLTIAYSAGSSSQLADQSSQHADNDDNQKTEVVIRQVQQYGPFTDWIQDVQWLYEDDESGVEATKIAMAFAHNFVEVYDITSERPARVFRVQCEEQCILYSARFFGNTLSTLYLGSGTVFNEVHVWKVSDKNEDGFAPVQHRLVGHDGVIFGIRFSDDGSLLVSVSDDRTIRVWGLKDQKRKYHVIFGHTARIWDCVMVDQYLVSVSEEEDEQSDSAMDCLACWEGHAGKNVWSCAVSPNKRLVATGGQDSGVRLWSLKAIQENHIESESDLTAIDLPELESYAPQSEDANEFMRNFVIVDYDVIATFTNQGFLLRYDNDDQKWTALYQDDDFQNYAVMEACQSGQFVVSGGLQGHLSICHAYSAFTPIKLKVHNSKVLSVFIFESKDKGVFYIVSIGMEDEFYLFRFDMRNIDEPKIRLVHRLQRSEIKTTIICATISEDDSLLLCGSRESALLIYRIPGIHKDVSTEDQPTLSTLALQLRRTHGRQAVSSVLVRPLPETSSHSPGLIVLTTGRDGCFIEYRLLNIASSAAEDGPNMDIDADKMDLVDDDDDSDEGQEKKAHGKSLLIEKVYKNRVTKGWAEGAMYMDGELYILGFFRKRFFVFNVAKGFEMLSVACGGAHRAWHFLNDDRKLAKCTFAFFRRNKVNTLFRKCLPSTETFEASVQSNFHGKDVRAITFLGAAIGCQEKFKNMPMIVATGGEDTLLRLSQYVPGKLEGSLISLRTVRKHSSVIKSIVYSIGKETLLFTSGASEELRCWKLDSHPPQGTSASDFDPSKDLLDISCLELAASPMVSDIKETRIMDTSVFCIDAHRGYHILAAAYSDSTTRLWLFDEVTKKFYLIADGVWHMKCLLQIQHLLVEGTSFPQYNIFYSVEKTNTTNLNSKDNAGGHGIIIITSATDGKLAFWDATSVVNNFIESYKANAILELVKLPEPFYSYQAHLSGVNAIDIKQQEGDFWLASGGEDNALALNWIDIHYDNRENVPASATAKADIAKIAGAHASSITGVHIVNRSVLTVSTDQRLNVWDVDTTQDVHLSLGDAHYIDVPDPSAMDVSVHKYVLTFLTMCHNFHSGTKRSKFSSQQRHYRGWSHRYWIPIVKI</sequence>
<dbReference type="SMART" id="SM00320">
    <property type="entry name" value="WD40"/>
    <property type="match status" value="8"/>
</dbReference>
<organism evidence="9 10">
    <name type="scientific">Umbelopsis vinacea</name>
    <dbReference type="NCBI Taxonomy" id="44442"/>
    <lineage>
        <taxon>Eukaryota</taxon>
        <taxon>Fungi</taxon>
        <taxon>Fungi incertae sedis</taxon>
        <taxon>Mucoromycota</taxon>
        <taxon>Mucoromycotina</taxon>
        <taxon>Umbelopsidomycetes</taxon>
        <taxon>Umbelopsidales</taxon>
        <taxon>Umbelopsidaceae</taxon>
        <taxon>Umbelopsis</taxon>
    </lineage>
</organism>
<keyword evidence="5" id="KW-0677">Repeat</keyword>
<dbReference type="InterPro" id="IPR001680">
    <property type="entry name" value="WD40_rpt"/>
</dbReference>
<dbReference type="PROSITE" id="PS50082">
    <property type="entry name" value="WD_REPEATS_2"/>
    <property type="match status" value="3"/>
</dbReference>
<feature type="repeat" description="WD" evidence="7">
    <location>
        <begin position="268"/>
        <end position="309"/>
    </location>
</feature>
<name>A0A8H7PKZ8_9FUNG</name>
<protein>
    <submittedName>
        <fullName evidence="9">Uncharacterized protein</fullName>
    </submittedName>
</protein>
<dbReference type="GO" id="GO:0030488">
    <property type="term" value="P:tRNA methylation"/>
    <property type="evidence" value="ECO:0007669"/>
    <property type="project" value="TreeGrafter"/>
</dbReference>
<evidence type="ECO:0000256" key="7">
    <source>
        <dbReference type="PROSITE-ProRule" id="PRU00221"/>
    </source>
</evidence>
<dbReference type="Gene3D" id="2.130.10.10">
    <property type="entry name" value="YVTN repeat-like/Quinoprotein amine dehydrogenase"/>
    <property type="match status" value="4"/>
</dbReference>
<keyword evidence="2" id="KW-0963">Cytoplasm</keyword>
<comment type="similarity">
    <text evidence="6">Belongs to the WD repeat WDR6 family.</text>
</comment>
<dbReference type="Proteomes" id="UP000612746">
    <property type="component" value="Unassembled WGS sequence"/>
</dbReference>
<feature type="repeat" description="WD" evidence="7">
    <location>
        <begin position="1122"/>
        <end position="1161"/>
    </location>
</feature>
<gene>
    <name evidence="9" type="ORF">INT44_000445</name>
</gene>
<keyword evidence="4" id="KW-0819">tRNA processing</keyword>
<reference evidence="9" key="1">
    <citation type="submission" date="2020-12" db="EMBL/GenBank/DDBJ databases">
        <title>Metabolic potential, ecology and presence of endohyphal bacteria is reflected in genomic diversity of Mucoromycotina.</title>
        <authorList>
            <person name="Muszewska A."/>
            <person name="Okrasinska A."/>
            <person name="Steczkiewicz K."/>
            <person name="Drgas O."/>
            <person name="Orlowska M."/>
            <person name="Perlinska-Lenart U."/>
            <person name="Aleksandrzak-Piekarczyk T."/>
            <person name="Szatraj K."/>
            <person name="Zielenkiewicz U."/>
            <person name="Pilsyk S."/>
            <person name="Malc E."/>
            <person name="Mieczkowski P."/>
            <person name="Kruszewska J.S."/>
            <person name="Biernat P."/>
            <person name="Pawlowska J."/>
        </authorList>
    </citation>
    <scope>NUCLEOTIDE SEQUENCE</scope>
    <source>
        <strain evidence="9">WA0000051536</strain>
    </source>
</reference>
<dbReference type="Pfam" id="PF00400">
    <property type="entry name" value="WD40"/>
    <property type="match status" value="2"/>
</dbReference>
<dbReference type="InterPro" id="IPR036322">
    <property type="entry name" value="WD40_repeat_dom_sf"/>
</dbReference>
<evidence type="ECO:0000256" key="5">
    <source>
        <dbReference type="ARBA" id="ARBA00022737"/>
    </source>
</evidence>
<dbReference type="InterPro" id="IPR019775">
    <property type="entry name" value="WD40_repeat_CS"/>
</dbReference>
<dbReference type="OrthoDB" id="5594999at2759"/>
<evidence type="ECO:0000313" key="10">
    <source>
        <dbReference type="Proteomes" id="UP000612746"/>
    </source>
</evidence>